<keyword evidence="2" id="KW-0732">Signal</keyword>
<dbReference type="GO" id="GO:0000145">
    <property type="term" value="C:exocyst"/>
    <property type="evidence" value="ECO:0007669"/>
    <property type="project" value="InterPro"/>
</dbReference>
<dbReference type="GO" id="GO:0008104">
    <property type="term" value="P:intracellular protein localization"/>
    <property type="evidence" value="ECO:0007669"/>
    <property type="project" value="TreeGrafter"/>
</dbReference>
<protein>
    <submittedName>
        <fullName evidence="3">Uncharacterized protein</fullName>
    </submittedName>
</protein>
<dbReference type="InterPro" id="IPR033961">
    <property type="entry name" value="Exo84"/>
</dbReference>
<dbReference type="GO" id="GO:0006893">
    <property type="term" value="P:Golgi to plasma membrane transport"/>
    <property type="evidence" value="ECO:0007669"/>
    <property type="project" value="TreeGrafter"/>
</dbReference>
<dbReference type="PANTHER" id="PTHR21426">
    <property type="entry name" value="EXOCYST COMPLEX COMPONENT 8"/>
    <property type="match status" value="1"/>
</dbReference>
<evidence type="ECO:0000256" key="2">
    <source>
        <dbReference type="SAM" id="SignalP"/>
    </source>
</evidence>
<evidence type="ECO:0000313" key="3">
    <source>
        <dbReference type="EMBL" id="KAK7267434.1"/>
    </source>
</evidence>
<dbReference type="AlphaFoldDB" id="A0AAN9F0M8"/>
<proteinExistence type="predicted"/>
<dbReference type="PANTHER" id="PTHR21426:SF13">
    <property type="entry name" value="OS08G0566700 PROTEIN"/>
    <property type="match status" value="1"/>
</dbReference>
<dbReference type="Proteomes" id="UP001372338">
    <property type="component" value="Unassembled WGS sequence"/>
</dbReference>
<evidence type="ECO:0000313" key="4">
    <source>
        <dbReference type="Proteomes" id="UP001372338"/>
    </source>
</evidence>
<gene>
    <name evidence="3" type="ORF">RIF29_20108</name>
</gene>
<organism evidence="3 4">
    <name type="scientific">Crotalaria pallida</name>
    <name type="common">Smooth rattlebox</name>
    <name type="synonym">Crotalaria striata</name>
    <dbReference type="NCBI Taxonomy" id="3830"/>
    <lineage>
        <taxon>Eukaryota</taxon>
        <taxon>Viridiplantae</taxon>
        <taxon>Streptophyta</taxon>
        <taxon>Embryophyta</taxon>
        <taxon>Tracheophyta</taxon>
        <taxon>Spermatophyta</taxon>
        <taxon>Magnoliopsida</taxon>
        <taxon>eudicotyledons</taxon>
        <taxon>Gunneridae</taxon>
        <taxon>Pentapetalae</taxon>
        <taxon>rosids</taxon>
        <taxon>fabids</taxon>
        <taxon>Fabales</taxon>
        <taxon>Fabaceae</taxon>
        <taxon>Papilionoideae</taxon>
        <taxon>50 kb inversion clade</taxon>
        <taxon>genistoids sensu lato</taxon>
        <taxon>core genistoids</taxon>
        <taxon>Crotalarieae</taxon>
        <taxon>Crotalaria</taxon>
    </lineage>
</organism>
<reference evidence="3 4" key="1">
    <citation type="submission" date="2024-01" db="EMBL/GenBank/DDBJ databases">
        <title>The genomes of 5 underutilized Papilionoideae crops provide insights into root nodulation and disease resistanc.</title>
        <authorList>
            <person name="Yuan L."/>
        </authorList>
    </citation>
    <scope>NUCLEOTIDE SEQUENCE [LARGE SCALE GENOMIC DNA]</scope>
    <source>
        <strain evidence="3">ZHUSHIDOU_FW_LH</strain>
        <tissue evidence="3">Leaf</tissue>
    </source>
</reference>
<feature type="signal peptide" evidence="2">
    <location>
        <begin position="1"/>
        <end position="28"/>
    </location>
</feature>
<keyword evidence="4" id="KW-1185">Reference proteome</keyword>
<evidence type="ECO:0000256" key="1">
    <source>
        <dbReference type="ARBA" id="ARBA00022448"/>
    </source>
</evidence>
<name>A0AAN9F0M8_CROPI</name>
<sequence>MPESISMEPGLFCIPWVFALLTLIVVDREEEVLFLELRKIEQHDEENVLEVNWLMGLLRELMESMFIWVSKNKVVQETMEENLSLQTDETDQFVLDVQFLVEIGMYGGYFSEDPLLLLTLMKSTFKSAGLDPFKDVDNDEWAIDAATKTIQKLLELEKASLQPKEPVVTVDEELRENQVNQSAHARKFSEEEYISSAENVDADEAEATKDELKVGFDAQTGFTSEERSC</sequence>
<keyword evidence="1" id="KW-0813">Transport</keyword>
<feature type="chain" id="PRO_5042969372" evidence="2">
    <location>
        <begin position="29"/>
        <end position="229"/>
    </location>
</feature>
<accession>A0AAN9F0M8</accession>
<comment type="caution">
    <text evidence="3">The sequence shown here is derived from an EMBL/GenBank/DDBJ whole genome shotgun (WGS) entry which is preliminary data.</text>
</comment>
<dbReference type="EMBL" id="JAYWIO010000004">
    <property type="protein sequence ID" value="KAK7267434.1"/>
    <property type="molecule type" value="Genomic_DNA"/>
</dbReference>
<dbReference type="GO" id="GO:0006887">
    <property type="term" value="P:exocytosis"/>
    <property type="evidence" value="ECO:0007669"/>
    <property type="project" value="InterPro"/>
</dbReference>